<dbReference type="AlphaFoldDB" id="A0AAN1UTN2"/>
<evidence type="ECO:0000259" key="1">
    <source>
        <dbReference type="Pfam" id="PF03819"/>
    </source>
</evidence>
<organism evidence="2 3">
    <name type="scientific">Synechococcus elongatus PCC 11801</name>
    <dbReference type="NCBI Taxonomy" id="2219813"/>
    <lineage>
        <taxon>Bacteria</taxon>
        <taxon>Bacillati</taxon>
        <taxon>Cyanobacteriota</taxon>
        <taxon>Cyanophyceae</taxon>
        <taxon>Synechococcales</taxon>
        <taxon>Synechococcaceae</taxon>
        <taxon>Synechococcus</taxon>
    </lineage>
</organism>
<dbReference type="Pfam" id="PF03819">
    <property type="entry name" value="MazG"/>
    <property type="match status" value="1"/>
</dbReference>
<dbReference type="Proteomes" id="UP000267249">
    <property type="component" value="Chromosome"/>
</dbReference>
<evidence type="ECO:0000313" key="3">
    <source>
        <dbReference type="Proteomes" id="UP000267249"/>
    </source>
</evidence>
<feature type="domain" description="NTP pyrophosphohydrolase MazG-like" evidence="1">
    <location>
        <begin position="28"/>
        <end position="98"/>
    </location>
</feature>
<proteinExistence type="predicted"/>
<name>A0AAN1UTN2_SYNEL</name>
<dbReference type="EMBL" id="CP030139">
    <property type="protein sequence ID" value="AZB71749.1"/>
    <property type="molecule type" value="Genomic_DNA"/>
</dbReference>
<evidence type="ECO:0000313" key="2">
    <source>
        <dbReference type="EMBL" id="AZB71749.1"/>
    </source>
</evidence>
<dbReference type="SUPFAM" id="SSF101386">
    <property type="entry name" value="all-alpha NTP pyrophosphatases"/>
    <property type="match status" value="1"/>
</dbReference>
<dbReference type="InterPro" id="IPR011379">
    <property type="entry name" value="MazG-related_GP37"/>
</dbReference>
<reference evidence="2 3" key="1">
    <citation type="journal article" date="2018" name="Sci. Rep.">
        <title>Genome Features and Biochemical Characteristics of a Robust, Fast Growing and Naturally Transformable Cyanobacterium Synechococcus elongatus PCC 11801 Isolated from India.</title>
        <authorList>
            <person name="Jaiswal D."/>
            <person name="Sengupta A."/>
            <person name="Sohoni S."/>
            <person name="Sengupta S."/>
            <person name="Phadnavis A.G."/>
            <person name="Pakrasi H.B."/>
            <person name="Wangikar P.P."/>
        </authorList>
    </citation>
    <scope>NUCLEOTIDE SEQUENCE [LARGE SCALE GENOMIC DNA]</scope>
    <source>
        <strain evidence="2 3">PCC 11801</strain>
    </source>
</reference>
<dbReference type="RefSeq" id="WP_208675329.1">
    <property type="nucleotide sequence ID" value="NZ_CP030139.2"/>
</dbReference>
<dbReference type="InterPro" id="IPR004518">
    <property type="entry name" value="MazG-like_dom"/>
</dbReference>
<protein>
    <submittedName>
        <fullName evidence="2">Nucleoside triphosphate pyrophosphohydrolase family protein</fullName>
    </submittedName>
</protein>
<gene>
    <name evidence="2" type="ORF">DOP62_02545</name>
</gene>
<dbReference type="CDD" id="cd11541">
    <property type="entry name" value="NTP-PPase_u4"/>
    <property type="match status" value="1"/>
</dbReference>
<dbReference type="Gene3D" id="1.10.287.1080">
    <property type="entry name" value="MazG-like"/>
    <property type="match status" value="1"/>
</dbReference>
<accession>A0AAN1UTN2</accession>
<dbReference type="PIRSF" id="PIRSF006639">
    <property type="entry name" value="UCP006639_pph"/>
    <property type="match status" value="1"/>
</dbReference>
<sequence length="109" mass="12047">MDFQEYQQQSRQTACYPQAGQNFLYPTLGLCGEAGEVAEKIKKVIRDRDGQIDAETQAAIAKELGDVLWYVAQLATELGLEMDAIAAANLDKLRSRQQRGVLQGSGDNR</sequence>